<dbReference type="Gene3D" id="1.20.120.330">
    <property type="entry name" value="Nucleotidyltransferases domain 2"/>
    <property type="match status" value="1"/>
</dbReference>
<evidence type="ECO:0000313" key="1">
    <source>
        <dbReference type="EMBL" id="CAB3700776.1"/>
    </source>
</evidence>
<proteinExistence type="predicted"/>
<dbReference type="Proteomes" id="UP000494111">
    <property type="component" value="Unassembled WGS sequence"/>
</dbReference>
<name>A0A6S6ZWZ2_9BURK</name>
<dbReference type="RefSeq" id="WP_175192721.1">
    <property type="nucleotide sequence ID" value="NZ_CADIJO010000007.1"/>
</dbReference>
<protein>
    <recommendedName>
        <fullName evidence="3">HEPN domain-containing protein</fullName>
    </recommendedName>
</protein>
<sequence length="131" mass="14033">MSCSPRQLLAAASSIGIKGNTEALHRATASRAYYAAYHAAKAYHDRLASPGSVAYAKGGMHEMLHTQLRYPTVTDAKAKAESRALGNLLMAVYALRVNADYKPEQDFLAMAGLAALEKASTIIEAINQLHA</sequence>
<accession>A0A6S6ZWZ2</accession>
<organism evidence="1 2">
    <name type="scientific">Achromobacter deleyi</name>
    <dbReference type="NCBI Taxonomy" id="1353891"/>
    <lineage>
        <taxon>Bacteria</taxon>
        <taxon>Pseudomonadati</taxon>
        <taxon>Pseudomonadota</taxon>
        <taxon>Betaproteobacteria</taxon>
        <taxon>Burkholderiales</taxon>
        <taxon>Alcaligenaceae</taxon>
        <taxon>Achromobacter</taxon>
    </lineage>
</organism>
<dbReference type="EMBL" id="CADIJO010000007">
    <property type="protein sequence ID" value="CAB3700776.1"/>
    <property type="molecule type" value="Genomic_DNA"/>
</dbReference>
<evidence type="ECO:0008006" key="3">
    <source>
        <dbReference type="Google" id="ProtNLM"/>
    </source>
</evidence>
<evidence type="ECO:0000313" key="2">
    <source>
        <dbReference type="Proteomes" id="UP000494111"/>
    </source>
</evidence>
<gene>
    <name evidence="1" type="ORF">LMG3458_02646</name>
</gene>
<dbReference type="AlphaFoldDB" id="A0A6S6ZWZ2"/>
<reference evidence="1 2" key="1">
    <citation type="submission" date="2020-04" db="EMBL/GenBank/DDBJ databases">
        <authorList>
            <person name="De Canck E."/>
        </authorList>
    </citation>
    <scope>NUCLEOTIDE SEQUENCE [LARGE SCALE GENOMIC DNA]</scope>
    <source>
        <strain evidence="1 2">LMG 3458</strain>
    </source>
</reference>